<dbReference type="EMBL" id="BT038146">
    <property type="protein sequence ID" value="ACF83151.1"/>
    <property type="molecule type" value="mRNA"/>
</dbReference>
<reference evidence="1" key="1">
    <citation type="journal article" date="2009" name="PLoS Genet.">
        <title>Sequencing, mapping, and analysis of 27,455 maize full-length cDNAs.</title>
        <authorList>
            <person name="Soderlund C."/>
            <person name="Descour A."/>
            <person name="Kudrna D."/>
            <person name="Bomhoff M."/>
            <person name="Boyd L."/>
            <person name="Currie J."/>
            <person name="Angelova A."/>
            <person name="Collura K."/>
            <person name="Wissotski M."/>
            <person name="Ashley E."/>
            <person name="Morrow D."/>
            <person name="Fernandes J."/>
            <person name="Walbot V."/>
            <person name="Yu Y."/>
        </authorList>
    </citation>
    <scope>NUCLEOTIDE SEQUENCE</scope>
    <source>
        <strain evidence="1">B73</strain>
    </source>
</reference>
<accession>B4FM08</accession>
<protein>
    <submittedName>
        <fullName evidence="1">Uncharacterized protein</fullName>
    </submittedName>
</protein>
<dbReference type="AlphaFoldDB" id="B4FM08"/>
<evidence type="ECO:0000313" key="1">
    <source>
        <dbReference type="EMBL" id="ACF83151.1"/>
    </source>
</evidence>
<name>B4FM08_MAIZE</name>
<sequence length="35" mass="4191">MWRSGWGGADMICHLNQNNKRYLVAVWQYCNFSLQ</sequence>
<proteinExistence type="evidence at transcript level"/>
<organism evidence="1">
    <name type="scientific">Zea mays</name>
    <name type="common">Maize</name>
    <dbReference type="NCBI Taxonomy" id="4577"/>
    <lineage>
        <taxon>Eukaryota</taxon>
        <taxon>Viridiplantae</taxon>
        <taxon>Streptophyta</taxon>
        <taxon>Embryophyta</taxon>
        <taxon>Tracheophyta</taxon>
        <taxon>Spermatophyta</taxon>
        <taxon>Magnoliopsida</taxon>
        <taxon>Liliopsida</taxon>
        <taxon>Poales</taxon>
        <taxon>Poaceae</taxon>
        <taxon>PACMAD clade</taxon>
        <taxon>Panicoideae</taxon>
        <taxon>Andropogonodae</taxon>
        <taxon>Andropogoneae</taxon>
        <taxon>Tripsacinae</taxon>
        <taxon>Zea</taxon>
    </lineage>
</organism>